<organism evidence="2 3">
    <name type="scientific">Pristionchus entomophagus</name>
    <dbReference type="NCBI Taxonomy" id="358040"/>
    <lineage>
        <taxon>Eukaryota</taxon>
        <taxon>Metazoa</taxon>
        <taxon>Ecdysozoa</taxon>
        <taxon>Nematoda</taxon>
        <taxon>Chromadorea</taxon>
        <taxon>Rhabditida</taxon>
        <taxon>Rhabditina</taxon>
        <taxon>Diplogasteromorpha</taxon>
        <taxon>Diplogasteroidea</taxon>
        <taxon>Neodiplogasteridae</taxon>
        <taxon>Pristionchus</taxon>
    </lineage>
</organism>
<dbReference type="AlphaFoldDB" id="A0AAV5SDN4"/>
<gene>
    <name evidence="2" type="ORF">PENTCL1PPCAC_2987</name>
</gene>
<dbReference type="Proteomes" id="UP001432027">
    <property type="component" value="Unassembled WGS sequence"/>
</dbReference>
<feature type="region of interest" description="Disordered" evidence="1">
    <location>
        <begin position="1"/>
        <end position="35"/>
    </location>
</feature>
<feature type="non-terminal residue" evidence="2">
    <location>
        <position position="60"/>
    </location>
</feature>
<sequence>MDGTQYIPSTPSEITDSDEYTSDLINPTASEKPLPPIIDANRITAQLQNQNGIAQQHQPV</sequence>
<proteinExistence type="predicted"/>
<keyword evidence="3" id="KW-1185">Reference proteome</keyword>
<dbReference type="EMBL" id="BTSX01000001">
    <property type="protein sequence ID" value="GMS80812.1"/>
    <property type="molecule type" value="Genomic_DNA"/>
</dbReference>
<evidence type="ECO:0000313" key="3">
    <source>
        <dbReference type="Proteomes" id="UP001432027"/>
    </source>
</evidence>
<reference evidence="2" key="1">
    <citation type="submission" date="2023-10" db="EMBL/GenBank/DDBJ databases">
        <title>Genome assembly of Pristionchus species.</title>
        <authorList>
            <person name="Yoshida K."/>
            <person name="Sommer R.J."/>
        </authorList>
    </citation>
    <scope>NUCLEOTIDE SEQUENCE</scope>
    <source>
        <strain evidence="2">RS0144</strain>
    </source>
</reference>
<comment type="caution">
    <text evidence="2">The sequence shown here is derived from an EMBL/GenBank/DDBJ whole genome shotgun (WGS) entry which is preliminary data.</text>
</comment>
<feature type="compositionally biased region" description="Polar residues" evidence="1">
    <location>
        <begin position="1"/>
        <end position="14"/>
    </location>
</feature>
<protein>
    <submittedName>
        <fullName evidence="2">Uncharacterized protein</fullName>
    </submittedName>
</protein>
<accession>A0AAV5SDN4</accession>
<name>A0AAV5SDN4_9BILA</name>
<evidence type="ECO:0000256" key="1">
    <source>
        <dbReference type="SAM" id="MobiDB-lite"/>
    </source>
</evidence>
<evidence type="ECO:0000313" key="2">
    <source>
        <dbReference type="EMBL" id="GMS80812.1"/>
    </source>
</evidence>